<comment type="caution">
    <text evidence="1">The sequence shown here is derived from an EMBL/GenBank/DDBJ whole genome shotgun (WGS) entry which is preliminary data.</text>
</comment>
<gene>
    <name evidence="1" type="ORF">HICCMSTLAB_LOCUS11203</name>
</gene>
<reference evidence="1" key="1">
    <citation type="submission" date="2021-04" db="EMBL/GenBank/DDBJ databases">
        <authorList>
            <person name="Chebbi M.A.C M."/>
        </authorList>
    </citation>
    <scope>NUCLEOTIDE SEQUENCE</scope>
</reference>
<evidence type="ECO:0000313" key="2">
    <source>
        <dbReference type="Proteomes" id="UP000786811"/>
    </source>
</evidence>
<protein>
    <submittedName>
        <fullName evidence="1">Uncharacterized protein</fullName>
    </submittedName>
</protein>
<proteinExistence type="predicted"/>
<evidence type="ECO:0000313" key="1">
    <source>
        <dbReference type="EMBL" id="CAG5102826.1"/>
    </source>
</evidence>
<organism evidence="1 2">
    <name type="scientific">Cotesia congregata</name>
    <name type="common">Parasitoid wasp</name>
    <name type="synonym">Apanteles congregatus</name>
    <dbReference type="NCBI Taxonomy" id="51543"/>
    <lineage>
        <taxon>Eukaryota</taxon>
        <taxon>Metazoa</taxon>
        <taxon>Ecdysozoa</taxon>
        <taxon>Arthropoda</taxon>
        <taxon>Hexapoda</taxon>
        <taxon>Insecta</taxon>
        <taxon>Pterygota</taxon>
        <taxon>Neoptera</taxon>
        <taxon>Endopterygota</taxon>
        <taxon>Hymenoptera</taxon>
        <taxon>Apocrita</taxon>
        <taxon>Ichneumonoidea</taxon>
        <taxon>Braconidae</taxon>
        <taxon>Microgastrinae</taxon>
        <taxon>Cotesia</taxon>
    </lineage>
</organism>
<accession>A0A8J2HMT4</accession>
<dbReference type="EMBL" id="CAJNRD030001123">
    <property type="protein sequence ID" value="CAG5102826.1"/>
    <property type="molecule type" value="Genomic_DNA"/>
</dbReference>
<name>A0A8J2HMT4_COTCN</name>
<dbReference type="Proteomes" id="UP000786811">
    <property type="component" value="Unassembled WGS sequence"/>
</dbReference>
<sequence length="174" mass="20346">MPNGSFAVKEFCVTKITNGYQFNGVNECDYHLFKPPMMITSASVIKQNWTIMHVVISWDVDYYGQLTTIDKKIINSISQSNTDLLVATTKGSRHKVNKTIDLEHPQSTRTLKYSMAIPKCDREDFHRLNIQKYWWLNGATYMDKLNSRMKSGYKMKQQDRQRKNLLPTRFEVPN</sequence>
<keyword evidence="2" id="KW-1185">Reference proteome</keyword>
<dbReference type="AlphaFoldDB" id="A0A8J2HMT4"/>